<feature type="transmembrane region" description="Helical" evidence="1">
    <location>
        <begin position="36"/>
        <end position="57"/>
    </location>
</feature>
<reference evidence="2 3" key="1">
    <citation type="journal article" date="2012" name="Genet. Mol. Biol.">
        <title>Analysis of 16S rRNA and mxaF genes revealing insights into Methylobacterium niche-specific plant association.</title>
        <authorList>
            <person name="Dourado M.N."/>
            <person name="Andreote F.D."/>
            <person name="Dini-Andreote F."/>
            <person name="Conti R."/>
            <person name="Araujo J.M."/>
            <person name="Araujo W.L."/>
        </authorList>
    </citation>
    <scope>NUCLEOTIDE SEQUENCE [LARGE SCALE GENOMIC DNA]</scope>
    <source>
        <strain evidence="2 3">SR1.6/4</strain>
    </source>
</reference>
<dbReference type="Proteomes" id="UP001349262">
    <property type="component" value="Unassembled WGS sequence"/>
</dbReference>
<keyword evidence="3" id="KW-1185">Reference proteome</keyword>
<organism evidence="2 3">
    <name type="scientific">Methylobacterium radiotolerans</name>
    <dbReference type="NCBI Taxonomy" id="31998"/>
    <lineage>
        <taxon>Bacteria</taxon>
        <taxon>Pseudomonadati</taxon>
        <taxon>Pseudomonadota</taxon>
        <taxon>Alphaproteobacteria</taxon>
        <taxon>Hyphomicrobiales</taxon>
        <taxon>Methylobacteriaceae</taxon>
        <taxon>Methylobacterium</taxon>
    </lineage>
</organism>
<proteinExistence type="predicted"/>
<evidence type="ECO:0000313" key="3">
    <source>
        <dbReference type="Proteomes" id="UP001349262"/>
    </source>
</evidence>
<gene>
    <name evidence="2" type="ORF">MRSR164_21205</name>
</gene>
<feature type="transmembrane region" description="Helical" evidence="1">
    <location>
        <begin position="69"/>
        <end position="89"/>
    </location>
</feature>
<keyword evidence="1" id="KW-0812">Transmembrane</keyword>
<evidence type="ECO:0000313" key="2">
    <source>
        <dbReference type="EMBL" id="MEE7459212.1"/>
    </source>
</evidence>
<evidence type="ECO:0000256" key="1">
    <source>
        <dbReference type="SAM" id="Phobius"/>
    </source>
</evidence>
<accession>A0ABU7TG33</accession>
<keyword evidence="1" id="KW-0472">Membrane</keyword>
<feature type="transmembrane region" description="Helical" evidence="1">
    <location>
        <begin position="12"/>
        <end position="29"/>
    </location>
</feature>
<comment type="caution">
    <text evidence="2">The sequence shown here is derived from an EMBL/GenBank/DDBJ whole genome shotgun (WGS) entry which is preliminary data.</text>
</comment>
<dbReference type="EMBL" id="MLBY01000005">
    <property type="protein sequence ID" value="MEE7459212.1"/>
    <property type="molecule type" value="Genomic_DNA"/>
</dbReference>
<name>A0ABU7TG33_9HYPH</name>
<sequence length="92" mass="9102">MIPLATSLWPELTASLALGLAVGALTGLPRSRPARLGAGLLFLGLAALAGLAATGTVPGRGGLWLESGALILGAYLVGCVLGGLGRLALRRT</sequence>
<protein>
    <submittedName>
        <fullName evidence="2">Uncharacterized protein</fullName>
    </submittedName>
</protein>
<keyword evidence="1" id="KW-1133">Transmembrane helix</keyword>